<protein>
    <submittedName>
        <fullName evidence="1">MBL fold metallo-hydrolase</fullName>
    </submittedName>
</protein>
<dbReference type="RefSeq" id="WP_171835638.1">
    <property type="nucleotide sequence ID" value="NZ_CP053708.1"/>
</dbReference>
<dbReference type="GO" id="GO:0016787">
    <property type="term" value="F:hydrolase activity"/>
    <property type="evidence" value="ECO:0007669"/>
    <property type="project" value="UniProtKB-KW"/>
</dbReference>
<sequence>MKIKFYAHASFRFEADGIAVITDPYTPGKSGFEPINEAADLVIMSSRTDDFHSDPSHIEGSPTLVNALELPSEGAVVCGIPIRGFEAYESRTFDFQAERGRDADANALYHFTLGGLRVLHMGDLGNPVDPAQLAALAGQVDILLALTGEHATIALDDLAVAIDAIRPRIVIPMHYWHERGVLKIEKVDQFVKRYPAEQVTLLETSEFEITPETLPSAGEMRVVVLQQAR</sequence>
<dbReference type="Pfam" id="PF13483">
    <property type="entry name" value="Lactamase_B_3"/>
    <property type="match status" value="1"/>
</dbReference>
<dbReference type="Proteomes" id="UP000500767">
    <property type="component" value="Chromosome"/>
</dbReference>
<dbReference type="Gene3D" id="3.60.15.10">
    <property type="entry name" value="Ribonuclease Z/Hydroxyacylglutathione hydrolase-like"/>
    <property type="match status" value="1"/>
</dbReference>
<dbReference type="PANTHER" id="PTHR39189">
    <property type="entry name" value="UPF0173 METAL-DEPENDENT HYDROLASE YTKL"/>
    <property type="match status" value="1"/>
</dbReference>
<accession>A0A6M8HQX9</accession>
<evidence type="ECO:0000313" key="1">
    <source>
        <dbReference type="EMBL" id="QKE90687.1"/>
    </source>
</evidence>
<keyword evidence="1" id="KW-0378">Hydrolase</keyword>
<dbReference type="InterPro" id="IPR036866">
    <property type="entry name" value="RibonucZ/Hydroxyglut_hydro"/>
</dbReference>
<dbReference type="EMBL" id="CP053708">
    <property type="protein sequence ID" value="QKE90687.1"/>
    <property type="molecule type" value="Genomic_DNA"/>
</dbReference>
<dbReference type="AlphaFoldDB" id="A0A6M8HQX9"/>
<proteinExistence type="predicted"/>
<evidence type="ECO:0000313" key="2">
    <source>
        <dbReference type="Proteomes" id="UP000500767"/>
    </source>
</evidence>
<dbReference type="PANTHER" id="PTHR39189:SF1">
    <property type="entry name" value="UPF0173 METAL-DEPENDENT HYDROLASE YTKL"/>
    <property type="match status" value="1"/>
</dbReference>
<dbReference type="KEGG" id="lck:HN018_12150"/>
<gene>
    <name evidence="1" type="ORF">HN018_12150</name>
</gene>
<dbReference type="SUPFAM" id="SSF56281">
    <property type="entry name" value="Metallo-hydrolase/oxidoreductase"/>
    <property type="match status" value="1"/>
</dbReference>
<reference evidence="1 2" key="1">
    <citation type="journal article" date="2014" name="World J. Microbiol. Biotechnol.">
        <title>Biodiversity and physiological characteristics of Antarctic and Arctic lichens-associated bacteria.</title>
        <authorList>
            <person name="Lee Y.M."/>
            <person name="Kim E.H."/>
            <person name="Lee H.K."/>
            <person name="Hong S.G."/>
        </authorList>
    </citation>
    <scope>NUCLEOTIDE SEQUENCE [LARGE SCALE GENOMIC DNA]</scope>
    <source>
        <strain evidence="1 2">PAMC 26569</strain>
    </source>
</reference>
<name>A0A6M8HQX9_9PROT</name>
<keyword evidence="2" id="KW-1185">Reference proteome</keyword>
<organism evidence="1 2">
    <name type="scientific">Lichenicola cladoniae</name>
    <dbReference type="NCBI Taxonomy" id="1484109"/>
    <lineage>
        <taxon>Bacteria</taxon>
        <taxon>Pseudomonadati</taxon>
        <taxon>Pseudomonadota</taxon>
        <taxon>Alphaproteobacteria</taxon>
        <taxon>Acetobacterales</taxon>
        <taxon>Acetobacteraceae</taxon>
        <taxon>Lichenicola</taxon>
    </lineage>
</organism>